<dbReference type="AlphaFoldDB" id="A0A1Z1FH09"/>
<evidence type="ECO:0000313" key="3">
    <source>
        <dbReference type="Proteomes" id="UP000195807"/>
    </source>
</evidence>
<organism evidence="1 3">
    <name type="scientific">Croceicoccus marinus</name>
    <dbReference type="NCBI Taxonomy" id="450378"/>
    <lineage>
        <taxon>Bacteria</taxon>
        <taxon>Pseudomonadati</taxon>
        <taxon>Pseudomonadota</taxon>
        <taxon>Alphaproteobacteria</taxon>
        <taxon>Sphingomonadales</taxon>
        <taxon>Erythrobacteraceae</taxon>
        <taxon>Croceicoccus</taxon>
    </lineage>
</organism>
<dbReference type="EMBL" id="CP019603">
    <property type="protein sequence ID" value="ARU18091.1"/>
    <property type="molecule type" value="Genomic_DNA"/>
</dbReference>
<accession>A0A1Z1FH09</accession>
<geneLocation type="plasmid" evidence="2 4">
    <name>plas1</name>
</geneLocation>
<proteinExistence type="predicted"/>
<evidence type="ECO:0000313" key="4">
    <source>
        <dbReference type="Proteomes" id="UP000515297"/>
    </source>
</evidence>
<dbReference type="Proteomes" id="UP000195807">
    <property type="component" value="Plasmid pCME4A9I"/>
</dbReference>
<gene>
    <name evidence="1" type="ORF">A9D14_17520</name>
    <name evidence="2" type="ORF">H4O24_17150</name>
</gene>
<geneLocation type="plasmid" evidence="1">
    <name>pCME4A9I</name>
</geneLocation>
<reference evidence="2 4" key="2">
    <citation type="submission" date="2020-08" db="EMBL/GenBank/DDBJ databases">
        <authorList>
            <person name="Liu G."/>
            <person name="Sun C."/>
        </authorList>
    </citation>
    <scope>NUCLEOTIDE SEQUENCE [LARGE SCALE GENOMIC DNA]</scope>
    <source>
        <strain evidence="2 4">OT19</strain>
        <plasmid evidence="2 4">plas1</plasmid>
    </source>
</reference>
<dbReference type="EMBL" id="CP060053">
    <property type="protein sequence ID" value="QNE06811.1"/>
    <property type="molecule type" value="Genomic_DNA"/>
</dbReference>
<dbReference type="KEGG" id="cman:A9D14_17520"/>
<evidence type="ECO:0000313" key="2">
    <source>
        <dbReference type="EMBL" id="QNE06811.1"/>
    </source>
</evidence>
<dbReference type="OrthoDB" id="9156542at2"/>
<keyword evidence="1" id="KW-0614">Plasmid</keyword>
<reference evidence="1 3" key="1">
    <citation type="submission" date="2017-01" db="EMBL/GenBank/DDBJ databases">
        <title>Complete genome sequence of esterase-producing bacterium Croceicoccus marinus E4A9.</title>
        <authorList>
            <person name="Wu Y.-H."/>
            <person name="Cheng H."/>
            <person name="Xu L."/>
            <person name="Huo Y.-Y."/>
            <person name="Wang C.-S."/>
            <person name="Xu X.-W."/>
        </authorList>
    </citation>
    <scope>NUCLEOTIDE SEQUENCE [LARGE SCALE GENOMIC DNA]</scope>
    <source>
        <strain evidence="1 3">E4A9</strain>
        <plasmid evidence="1">pCME4A9I</plasmid>
        <plasmid evidence="3">Plasmid pcme4a9i</plasmid>
    </source>
</reference>
<keyword evidence="3" id="KW-1185">Reference proteome</keyword>
<geneLocation type="plasmid" evidence="3">
    <name>pcme4a9i</name>
</geneLocation>
<dbReference type="RefSeq" id="WP_066850621.1">
    <property type="nucleotide sequence ID" value="NZ_CP019603.1"/>
</dbReference>
<evidence type="ECO:0000313" key="1">
    <source>
        <dbReference type="EMBL" id="ARU18091.1"/>
    </source>
</evidence>
<sequence>MTELSQSARSFRSLVEDESSFLRTCEGGDPGTPDKPSVWLLGIEPGWSLADEAADQKGDATYETQQEAYSVELQLTWPFNQKAFKLLSALNGGRPEDYREFALAARPFEQGSNGYFKANLFPEPFNKVGTWDTATAQNTGFASKEEYRTWMRENRFRVLQAWIHRCRPSLVIGCGLTHISDFLAITGTSQMPAARHVEVNGHSKRFHISTGGTVPIAVIPHLTGGSHSLNSNASIALVAEQIRSELSQAEKSSPPILAL</sequence>
<name>A0A1Z1FH09_9SPHN</name>
<protein>
    <recommendedName>
        <fullName evidence="5">Uracil-DNA glycosylase-like domain-containing protein</fullName>
    </recommendedName>
</protein>
<evidence type="ECO:0008006" key="5">
    <source>
        <dbReference type="Google" id="ProtNLM"/>
    </source>
</evidence>
<dbReference type="Proteomes" id="UP000515297">
    <property type="component" value="Plasmid plas1"/>
</dbReference>